<reference evidence="3 4" key="1">
    <citation type="journal article" date="2009" name="Science">
        <title>Green evolution and dynamic adaptations revealed by genomes of the marine picoeukaryotes Micromonas.</title>
        <authorList>
            <person name="Worden A.Z."/>
            <person name="Lee J.H."/>
            <person name="Mock T."/>
            <person name="Rouze P."/>
            <person name="Simmons M.P."/>
            <person name="Aerts A.L."/>
            <person name="Allen A.E."/>
            <person name="Cuvelier M.L."/>
            <person name="Derelle E."/>
            <person name="Everett M.V."/>
            <person name="Foulon E."/>
            <person name="Grimwood J."/>
            <person name="Gundlach H."/>
            <person name="Henrissat B."/>
            <person name="Napoli C."/>
            <person name="McDonald S.M."/>
            <person name="Parker M.S."/>
            <person name="Rombauts S."/>
            <person name="Salamov A."/>
            <person name="Von Dassow P."/>
            <person name="Badger J.H."/>
            <person name="Coutinho P.M."/>
            <person name="Demir E."/>
            <person name="Dubchak I."/>
            <person name="Gentemann C."/>
            <person name="Eikrem W."/>
            <person name="Gready J.E."/>
            <person name="John U."/>
            <person name="Lanier W."/>
            <person name="Lindquist E.A."/>
            <person name="Lucas S."/>
            <person name="Mayer K.F."/>
            <person name="Moreau H."/>
            <person name="Not F."/>
            <person name="Otillar R."/>
            <person name="Panaud O."/>
            <person name="Pangilinan J."/>
            <person name="Paulsen I."/>
            <person name="Piegu B."/>
            <person name="Poliakov A."/>
            <person name="Robbens S."/>
            <person name="Schmutz J."/>
            <person name="Toulza E."/>
            <person name="Wyss T."/>
            <person name="Zelensky A."/>
            <person name="Zhou K."/>
            <person name="Armbrust E.V."/>
            <person name="Bhattacharya D."/>
            <person name="Goodenough U.W."/>
            <person name="Van de Peer Y."/>
            <person name="Grigoriev I.V."/>
        </authorList>
    </citation>
    <scope>NUCLEOTIDE SEQUENCE [LARGE SCALE GENOMIC DNA]</scope>
    <source>
        <strain evidence="3 4">CCMP1545</strain>
    </source>
</reference>
<dbReference type="OrthoDB" id="501164at2759"/>
<protein>
    <submittedName>
        <fullName evidence="3">Predicted protein</fullName>
    </submittedName>
</protein>
<accession>C1MVG9</accession>
<name>C1MVG9_MICPC</name>
<evidence type="ECO:0000313" key="4">
    <source>
        <dbReference type="Proteomes" id="UP000001876"/>
    </source>
</evidence>
<dbReference type="PANTHER" id="PTHR37317:SF1">
    <property type="entry name" value="ZINC-RIBBON DOMAIN-CONTAINING PROTEIN-RELATED"/>
    <property type="match status" value="1"/>
</dbReference>
<proteinExistence type="predicted"/>
<evidence type="ECO:0000313" key="3">
    <source>
        <dbReference type="EMBL" id="EEH55988.1"/>
    </source>
</evidence>
<dbReference type="AlphaFoldDB" id="C1MVG9"/>
<feature type="domain" description="Treble clef zinc finger" evidence="2">
    <location>
        <begin position="65"/>
        <end position="118"/>
    </location>
</feature>
<gene>
    <name evidence="3" type="ORF">MICPUCDRAFT_59374</name>
</gene>
<dbReference type="EMBL" id="GG663741">
    <property type="protein sequence ID" value="EEH55988.1"/>
    <property type="molecule type" value="Genomic_DNA"/>
</dbReference>
<feature type="domain" description="Treble clef zinc finger" evidence="2">
    <location>
        <begin position="147"/>
        <end position="202"/>
    </location>
</feature>
<dbReference type="InterPro" id="IPR025487">
    <property type="entry name" value="DUF4379"/>
</dbReference>
<feature type="domain" description="Treble clef zinc finger" evidence="2">
    <location>
        <begin position="225"/>
        <end position="279"/>
    </location>
</feature>
<dbReference type="KEGG" id="mpp:MICPUCDRAFT_59374"/>
<dbReference type="Proteomes" id="UP000001876">
    <property type="component" value="Unassembled WGS sequence"/>
</dbReference>
<feature type="region of interest" description="Disordered" evidence="1">
    <location>
        <begin position="266"/>
        <end position="298"/>
    </location>
</feature>
<keyword evidence="4" id="KW-1185">Reference proteome</keyword>
<dbReference type="RefSeq" id="XP_003060036.1">
    <property type="nucleotide sequence ID" value="XM_003059990.1"/>
</dbReference>
<evidence type="ECO:0000256" key="1">
    <source>
        <dbReference type="SAM" id="MobiDB-lite"/>
    </source>
</evidence>
<dbReference type="GeneID" id="9685189"/>
<evidence type="ECO:0000259" key="2">
    <source>
        <dbReference type="Pfam" id="PF14311"/>
    </source>
</evidence>
<feature type="region of interest" description="Disordered" evidence="1">
    <location>
        <begin position="1"/>
        <end position="24"/>
    </location>
</feature>
<dbReference type="Pfam" id="PF14311">
    <property type="entry name" value="DUF4379"/>
    <property type="match status" value="3"/>
</dbReference>
<organism evidence="4">
    <name type="scientific">Micromonas pusilla (strain CCMP1545)</name>
    <name type="common">Picoplanktonic green alga</name>
    <dbReference type="NCBI Taxonomy" id="564608"/>
    <lineage>
        <taxon>Eukaryota</taxon>
        <taxon>Viridiplantae</taxon>
        <taxon>Chlorophyta</taxon>
        <taxon>Mamiellophyceae</taxon>
        <taxon>Mamiellales</taxon>
        <taxon>Mamiellaceae</taxon>
        <taxon>Micromonas</taxon>
    </lineage>
</organism>
<dbReference type="eggNOG" id="ENOG502SYQH">
    <property type="taxonomic scope" value="Eukaryota"/>
</dbReference>
<sequence length="298" mass="33572">MARVALASSPWRPHATPALTGGMGSRLARVRRASAPCPPPHDRGRRDTPTYNLVTWCEENFQRGLLKEYVDPDRGPTKVTRGSGYRALWKCAACGHEWRTTVNHRTKSDKPTGCPECRPPGGGPVTATPTNNFLVWCEENGERGKKLLKEYVDRDRKPTEVMRGSNYKALWKCAACDHEWRAVMCSRTRRNRLSGCPACSKRLPQSETHFFLEWCEENGERGERLSREYADPDVKPTELAYGSAYRALWKCAACDHEWRATMCNRTRSDKPAGCPKCNPPGGPRKDKSGRRVPPAATR</sequence>
<dbReference type="PANTHER" id="PTHR37317">
    <property type="entry name" value="BLR8090 PROTEIN"/>
    <property type="match status" value="1"/>
</dbReference>